<dbReference type="InterPro" id="IPR036116">
    <property type="entry name" value="FN3_sf"/>
</dbReference>
<dbReference type="AlphaFoldDB" id="A0A226EFC8"/>
<dbReference type="SUPFAM" id="SSF49265">
    <property type="entry name" value="Fibronectin type III"/>
    <property type="match status" value="1"/>
</dbReference>
<feature type="transmembrane region" description="Helical" evidence="3">
    <location>
        <begin position="56"/>
        <end position="80"/>
    </location>
</feature>
<dbReference type="STRING" id="158441.A0A226EFC8"/>
<reference evidence="5 6" key="1">
    <citation type="submission" date="2015-12" db="EMBL/GenBank/DDBJ databases">
        <title>The genome of Folsomia candida.</title>
        <authorList>
            <person name="Faddeeva A."/>
            <person name="Derks M.F."/>
            <person name="Anvar Y."/>
            <person name="Smit S."/>
            <person name="Van Straalen N."/>
            <person name="Roelofs D."/>
        </authorList>
    </citation>
    <scope>NUCLEOTIDE SEQUENCE [LARGE SCALE GENOMIC DNA]</scope>
    <source>
        <strain evidence="5 6">VU population</strain>
        <tissue evidence="5">Whole body</tissue>
    </source>
</reference>
<dbReference type="InterPro" id="IPR050991">
    <property type="entry name" value="ECM_Regulatory_Proteins"/>
</dbReference>
<dbReference type="Proteomes" id="UP000198287">
    <property type="component" value="Unassembled WGS sequence"/>
</dbReference>
<dbReference type="OrthoDB" id="8609993at2759"/>
<keyword evidence="3" id="KW-1133">Transmembrane helix</keyword>
<comment type="caution">
    <text evidence="5">The sequence shown here is derived from an EMBL/GenBank/DDBJ whole genome shotgun (WGS) entry which is preliminary data.</text>
</comment>
<dbReference type="Pfam" id="PF00041">
    <property type="entry name" value="fn3"/>
    <property type="match status" value="1"/>
</dbReference>
<dbReference type="CDD" id="cd00063">
    <property type="entry name" value="FN3"/>
    <property type="match status" value="1"/>
</dbReference>
<dbReference type="SMART" id="SM00060">
    <property type="entry name" value="FN3"/>
    <property type="match status" value="2"/>
</dbReference>
<feature type="domain" description="Fibronectin type-III" evidence="4">
    <location>
        <begin position="334"/>
        <end position="438"/>
    </location>
</feature>
<sequence length="479" mass="53738">MDAVITVTSTRYEGTQQSQNYARSLLLEKKSCSRKCRKLGGYQHLQIFGIRPASTFLFLILTILAISAAFNIGPVSAAAASKERDSEEIHDILLPQDIEEVTSSYQFSSERSLLLEAEGHKYEDDDDDKIPPPQNLRPVSKRRSQKLTGFKVTITSHLLPSEEASSPLRHVLHAGEDVDVHSDSFLVDVDQTTFTTDKVYRLEKGRSYEVEIQTEFHTRLSDPISANFTIRPNPPDRFVVWYRNETCFLVLWQPPTDGVFQRYKAKLSPPQSPISTLYVTRWEYQFGGVRPGFFALTPGKSYNISVSTISDDPVAGTEVESIAVFKEYRTMPLPVKNVTISLVSFGVGGGTGQKVLVEWDPPSSLDGEHDGFNVYIQKENSWGKPVQKFVPRSKPPRTHLDNTGLLLGEEYSVVVKTVSGKVSSLPVSARFTYFIPPQKNDDDDTNIDETKEEQLTLGGQREEEIGPILDDEPVMILEK</sequence>
<evidence type="ECO:0000259" key="4">
    <source>
        <dbReference type="PROSITE" id="PS50853"/>
    </source>
</evidence>
<dbReference type="PANTHER" id="PTHR46708:SF2">
    <property type="entry name" value="FIBRONECTIN TYPE-III DOMAIN-CONTAINING PROTEIN"/>
    <property type="match status" value="1"/>
</dbReference>
<organism evidence="5 6">
    <name type="scientific">Folsomia candida</name>
    <name type="common">Springtail</name>
    <dbReference type="NCBI Taxonomy" id="158441"/>
    <lineage>
        <taxon>Eukaryota</taxon>
        <taxon>Metazoa</taxon>
        <taxon>Ecdysozoa</taxon>
        <taxon>Arthropoda</taxon>
        <taxon>Hexapoda</taxon>
        <taxon>Collembola</taxon>
        <taxon>Entomobryomorpha</taxon>
        <taxon>Isotomoidea</taxon>
        <taxon>Isotomidae</taxon>
        <taxon>Proisotominae</taxon>
        <taxon>Folsomia</taxon>
    </lineage>
</organism>
<dbReference type="EMBL" id="LNIX01000004">
    <property type="protein sequence ID" value="OXA55386.1"/>
    <property type="molecule type" value="Genomic_DNA"/>
</dbReference>
<dbReference type="PANTHER" id="PTHR46708">
    <property type="entry name" value="TENASCIN"/>
    <property type="match status" value="1"/>
</dbReference>
<keyword evidence="3" id="KW-0812">Transmembrane</keyword>
<dbReference type="InterPro" id="IPR003961">
    <property type="entry name" value="FN3_dom"/>
</dbReference>
<dbReference type="PROSITE" id="PS50853">
    <property type="entry name" value="FN3"/>
    <property type="match status" value="1"/>
</dbReference>
<evidence type="ECO:0000256" key="3">
    <source>
        <dbReference type="SAM" id="Phobius"/>
    </source>
</evidence>
<name>A0A226EFC8_FOLCA</name>
<accession>A0A226EFC8</accession>
<evidence type="ECO:0000313" key="6">
    <source>
        <dbReference type="Proteomes" id="UP000198287"/>
    </source>
</evidence>
<evidence type="ECO:0000256" key="1">
    <source>
        <dbReference type="ARBA" id="ARBA00022737"/>
    </source>
</evidence>
<dbReference type="InterPro" id="IPR013783">
    <property type="entry name" value="Ig-like_fold"/>
</dbReference>
<keyword evidence="3" id="KW-0472">Membrane</keyword>
<feature type="region of interest" description="Disordered" evidence="2">
    <location>
        <begin position="121"/>
        <end position="142"/>
    </location>
</feature>
<proteinExistence type="predicted"/>
<protein>
    <submittedName>
        <fullName evidence="5">Tyrosine-protein phosphatase 10D</fullName>
    </submittedName>
</protein>
<feature type="compositionally biased region" description="Basic and acidic residues" evidence="2">
    <location>
        <begin position="448"/>
        <end position="459"/>
    </location>
</feature>
<evidence type="ECO:0000313" key="5">
    <source>
        <dbReference type="EMBL" id="OXA55386.1"/>
    </source>
</evidence>
<keyword evidence="6" id="KW-1185">Reference proteome</keyword>
<dbReference type="Gene3D" id="2.60.40.10">
    <property type="entry name" value="Immunoglobulins"/>
    <property type="match status" value="1"/>
</dbReference>
<evidence type="ECO:0000256" key="2">
    <source>
        <dbReference type="SAM" id="MobiDB-lite"/>
    </source>
</evidence>
<keyword evidence="1" id="KW-0677">Repeat</keyword>
<gene>
    <name evidence="5" type="ORF">Fcan01_08659</name>
</gene>
<feature type="region of interest" description="Disordered" evidence="2">
    <location>
        <begin position="438"/>
        <end position="459"/>
    </location>
</feature>